<organism evidence="1 2">
    <name type="scientific">Bradyrhizobium yuanmingense</name>
    <dbReference type="NCBI Taxonomy" id="108015"/>
    <lineage>
        <taxon>Bacteria</taxon>
        <taxon>Pseudomonadati</taxon>
        <taxon>Pseudomonadota</taxon>
        <taxon>Alphaproteobacteria</taxon>
        <taxon>Hyphomicrobiales</taxon>
        <taxon>Nitrobacteraceae</taxon>
        <taxon>Bradyrhizobium</taxon>
    </lineage>
</organism>
<accession>A0ABV4GF79</accession>
<evidence type="ECO:0000313" key="1">
    <source>
        <dbReference type="EMBL" id="MEY9469717.1"/>
    </source>
</evidence>
<dbReference type="Gene3D" id="3.40.50.720">
    <property type="entry name" value="NAD(P)-binding Rossmann-like Domain"/>
    <property type="match status" value="1"/>
</dbReference>
<dbReference type="Proteomes" id="UP001565474">
    <property type="component" value="Unassembled WGS sequence"/>
</dbReference>
<protein>
    <submittedName>
        <fullName evidence="1">GDP-D-mannose dehydratase</fullName>
    </submittedName>
</protein>
<keyword evidence="2" id="KW-1185">Reference proteome</keyword>
<sequence>MLRQDQLKDFVIATGVQHSVRDFANAAANEVGRQFAGKEVAPNKKGCQKWAGESLPLIPAISAH</sequence>
<proteinExistence type="predicted"/>
<reference evidence="1 2" key="1">
    <citation type="submission" date="2024-07" db="EMBL/GenBank/DDBJ databases">
        <title>Genomic Encyclopedia of Type Strains, Phase V (KMG-V): Genome sequencing to study the core and pangenomes of soil and plant-associated prokaryotes.</title>
        <authorList>
            <person name="Whitman W."/>
        </authorList>
    </citation>
    <scope>NUCLEOTIDE SEQUENCE [LARGE SCALE GENOMIC DNA]</scope>
    <source>
        <strain evidence="1 2">USDA 222</strain>
    </source>
</reference>
<gene>
    <name evidence="1" type="ORF">ABH992_002116</name>
</gene>
<dbReference type="Gene3D" id="3.90.25.10">
    <property type="entry name" value="UDP-galactose 4-epimerase, domain 1"/>
    <property type="match status" value="1"/>
</dbReference>
<dbReference type="EMBL" id="JBGBZN010000002">
    <property type="protein sequence ID" value="MEY9469717.1"/>
    <property type="molecule type" value="Genomic_DNA"/>
</dbReference>
<evidence type="ECO:0000313" key="2">
    <source>
        <dbReference type="Proteomes" id="UP001565474"/>
    </source>
</evidence>
<name>A0ABV4GF79_9BRAD</name>
<comment type="caution">
    <text evidence="1">The sequence shown here is derived from an EMBL/GenBank/DDBJ whole genome shotgun (WGS) entry which is preliminary data.</text>
</comment>